<dbReference type="InterPro" id="IPR013087">
    <property type="entry name" value="Znf_C2H2_type"/>
</dbReference>
<feature type="domain" description="C2H2-type" evidence="9">
    <location>
        <begin position="103"/>
        <end position="130"/>
    </location>
</feature>
<dbReference type="InterPro" id="IPR057828">
    <property type="entry name" value="Znf_C2H2_ZNF142_13th"/>
</dbReference>
<reference evidence="10" key="3">
    <citation type="submission" date="2025-09" db="UniProtKB">
        <authorList>
            <consortium name="Ensembl"/>
        </authorList>
    </citation>
    <scope>IDENTIFICATION</scope>
    <source>
        <strain evidence="10">Hereford</strain>
    </source>
</reference>
<keyword evidence="5" id="KW-0862">Zinc</keyword>
<keyword evidence="4 7" id="KW-0863">Zinc-finger</keyword>
<feature type="domain" description="C2H2-type" evidence="9">
    <location>
        <begin position="1438"/>
        <end position="1461"/>
    </location>
</feature>
<dbReference type="PROSITE" id="PS50157">
    <property type="entry name" value="ZINC_FINGER_C2H2_2"/>
    <property type="match status" value="17"/>
</dbReference>
<evidence type="ECO:0000256" key="5">
    <source>
        <dbReference type="ARBA" id="ARBA00022833"/>
    </source>
</evidence>
<dbReference type="PANTHER" id="PTHR24408">
    <property type="entry name" value="ZINC FINGER PROTEIN"/>
    <property type="match status" value="1"/>
</dbReference>
<feature type="domain" description="C2H2-type" evidence="9">
    <location>
        <begin position="1506"/>
        <end position="1534"/>
    </location>
</feature>
<comment type="subcellular location">
    <subcellularLocation>
        <location evidence="1">Nucleus</location>
    </subcellularLocation>
</comment>
<keyword evidence="3" id="KW-0677">Repeat</keyword>
<protein>
    <submittedName>
        <fullName evidence="10">Zinc finger protein 142</fullName>
    </submittedName>
</protein>
<feature type="domain" description="C2H2-type" evidence="9">
    <location>
        <begin position="646"/>
        <end position="673"/>
    </location>
</feature>
<keyword evidence="6" id="KW-0539">Nucleus</keyword>
<feature type="domain" description="C2H2-type" evidence="9">
    <location>
        <begin position="532"/>
        <end position="560"/>
    </location>
</feature>
<feature type="region of interest" description="Disordered" evidence="8">
    <location>
        <begin position="1205"/>
        <end position="1244"/>
    </location>
</feature>
<evidence type="ECO:0000256" key="3">
    <source>
        <dbReference type="ARBA" id="ARBA00022737"/>
    </source>
</evidence>
<dbReference type="InterPro" id="IPR056438">
    <property type="entry name" value="Znf-C2H2_CTCF"/>
</dbReference>
<dbReference type="PROSITE" id="PS00028">
    <property type="entry name" value="ZINC_FINGER_C2H2_1"/>
    <property type="match status" value="16"/>
</dbReference>
<feature type="domain" description="C2H2-type" evidence="9">
    <location>
        <begin position="1631"/>
        <end position="1658"/>
    </location>
</feature>
<evidence type="ECO:0000313" key="10">
    <source>
        <dbReference type="Ensembl" id="ENSBTAP00000106667.1"/>
    </source>
</evidence>
<feature type="domain" description="C2H2-type" evidence="9">
    <location>
        <begin position="590"/>
        <end position="617"/>
    </location>
</feature>
<reference evidence="10" key="2">
    <citation type="submission" date="2025-08" db="UniProtKB">
        <authorList>
            <consortium name="Ensembl"/>
        </authorList>
    </citation>
    <scope>IDENTIFICATION</scope>
    <source>
        <strain evidence="10">Hereford</strain>
    </source>
</reference>
<feature type="domain" description="C2H2-type" evidence="9">
    <location>
        <begin position="1380"/>
        <end position="1408"/>
    </location>
</feature>
<sequence length="1693" mass="187622">MMTDTVLDSQPANSTGEMDGLCPELLLIPPPLSNHGILEPVHSPCPGNPPPLPPDPGCLLVEATATEEDTGNMEIIVEAVAGNLSPGAPGETPGVLVKVMEVYFCERCEQSFAEPTLLALHQCTETLMQPVQGLPTPPCSVELPPSNLTLPSPLQGQSPPDSPLPCPVCRQEFAQPQALKSHFKMHWGTPDTFSCPESGCVFSTEDRKELHQHLRLTHRALPVPCSFRGCPLLFGSQQGMELHRQTHYPFHCNRCSFVGSNVKLFRQHQRSHGAGTQQELSAVMGLPSQELLPAPKVPPGTGEPSEETGAPSPGQESVEEEEEERGSQKSSQKALELEGTVASGTESLFKTHMCPECKRCFKKRTHLVEHLHLHFPDPSLQCPNCQKFFTSKSKLKTHLLRELGQKAHRCPLCHYSAVERNALNRHMASMHEDISNFYSDTYACPVCREEFRLSQALKEHLKSHTVAAAAEPQPLCCFQEGCGHTAPDRKAFVKHLKETHGVRAVECRHHSCPMLFATVEAMEAHHKSHYAFHCPHCDFACSNKHLFRKHKKQGHPGSEELRCTFCPFATFNPVAYQDHVGKMHAHEKIHQCPECSFATAHKRVLIRHMLLHTGEKPHKCELCDFTCRDVSYLSKHMLTHSSTKDYMCTECGYVTKWKHYLSVHMRKHAGDLRYQCNQCSYRCHRADQLSSHKLRHQGKSLMCEVCAFACKRKYELQKHMASQHHPGTPVPLYPCRYCSYQSRHKQALLSHENCKHTRLREFRCALCDYRTFSNTTLFFHKRKAHGYVPGDQVWQLRGASQEPEGARQCPTPSPDSEPASQPSAQPEGPDHDPGAVIDPTLIQALPETSEEGSAGKQDSSEVPQGDDLVGSPSPAEVDEGSCTLHLEALGVELGPVADPPLEEVTETAPVEFRPLDPPGPLSLEGPEGTLTDLSTFEGAGTSDLGAEEPILEKSGSQPPTNPPSSEEPLDGWVGTFKATTATETAPLPQLPESESLLKALRRQDKEQAEALVLEGRVQMVVIQAEGRAFRCPHCPFITRREKALSLHSRTGCQGRREPLLCPECGASFKQQRGLSTHLLKKCPVLLRKNKGLPRPDSPITLQPLPPSTAASEDAEGGKPPAAPLGEEIVLPRDAPEPSREPEKIGEPLALLSGSTVPPVGDSLPSEAPEKFHFEQGKFHCNSCAFLCSRLSSITSHVAEGCRGGRGWGGKRGAVQTQPALSPLSSGDSAPLSGGSTERSPGDGELALLPKQKAARFSCPTCPFSCQQERALRTHQTRGCPLEPSGELRCGLCPFTAPAPAALKLHQKRRHPAATPARGPRPPLQCGDCGFTCKQSRCLQQHRRLKHEGVKPHQCPFCDFSTTRRYRLEAHQSRHTGVGRIRCNSCPQTFGTNSKLRLHRLRVHDKTPTHFCPLCDYSGYLRHDITRHVNSCHQGTPAFACPQCEAQFSSETALKQHALRRHPEPTLPTPGSPAEATEGPLHCTRCGLLCASPASLRGHTRKQHPRLECGACQEAFPSRPALDEHRRQQHFSHRCQLCDFAARERVGLVKHYLEQHETSEAAAASAGEGDSGQALLRCPFCDFACRHQLVLDHHVKGHGGTRLYKCTDCAYSTKNRQKITWHSRIHTGEKPYRCHLCPYACADPSRLKYHMRIHKEERKYLCPDCGYKCKWVNQLKYHMTKHTEFTDHMFSEMG</sequence>
<name>A0ABI0NTJ0_BOVIN</name>
<feature type="compositionally biased region" description="Polar residues" evidence="8">
    <location>
        <begin position="1214"/>
        <end position="1238"/>
    </location>
</feature>
<dbReference type="Gene3D" id="3.30.160.60">
    <property type="entry name" value="Classic Zinc Finger"/>
    <property type="match status" value="17"/>
</dbReference>
<dbReference type="SMART" id="SM00355">
    <property type="entry name" value="ZnF_C2H2"/>
    <property type="match status" value="35"/>
</dbReference>
<dbReference type="Pfam" id="PF00096">
    <property type="entry name" value="zf-C2H2"/>
    <property type="match status" value="1"/>
</dbReference>
<organism evidence="10 11">
    <name type="scientific">Bos taurus</name>
    <name type="common">Bovine</name>
    <dbReference type="NCBI Taxonomy" id="9913"/>
    <lineage>
        <taxon>Eukaryota</taxon>
        <taxon>Metazoa</taxon>
        <taxon>Chordata</taxon>
        <taxon>Craniata</taxon>
        <taxon>Vertebrata</taxon>
        <taxon>Euteleostomi</taxon>
        <taxon>Mammalia</taxon>
        <taxon>Eutheria</taxon>
        <taxon>Laurasiatheria</taxon>
        <taxon>Artiodactyla</taxon>
        <taxon>Ruminantia</taxon>
        <taxon>Pecora</taxon>
        <taxon>Bovidae</taxon>
        <taxon>Bovinae</taxon>
        <taxon>Bos</taxon>
    </lineage>
</organism>
<evidence type="ECO:0000256" key="4">
    <source>
        <dbReference type="ARBA" id="ARBA00022771"/>
    </source>
</evidence>
<gene>
    <name evidence="10" type="primary">ZNF142</name>
</gene>
<dbReference type="Pfam" id="PF23612">
    <property type="entry name" value="zf-C2H2_ZN142"/>
    <property type="match status" value="2"/>
</dbReference>
<feature type="region of interest" description="Disordered" evidence="8">
    <location>
        <begin position="1090"/>
        <end position="1142"/>
    </location>
</feature>
<evidence type="ECO:0000256" key="6">
    <source>
        <dbReference type="ARBA" id="ARBA00023242"/>
    </source>
</evidence>
<evidence type="ECO:0000256" key="7">
    <source>
        <dbReference type="PROSITE-ProRule" id="PRU00042"/>
    </source>
</evidence>
<dbReference type="GeneTree" id="ENSGT00940000163279"/>
<feature type="domain" description="C2H2-type" evidence="9">
    <location>
        <begin position="1323"/>
        <end position="1351"/>
    </location>
</feature>
<dbReference type="PANTHER" id="PTHR24408:SF64">
    <property type="entry name" value="LINKING IMMUNITY AND METABOLISM-RELATED"/>
    <property type="match status" value="1"/>
</dbReference>
<evidence type="ECO:0000256" key="1">
    <source>
        <dbReference type="ARBA" id="ARBA00004123"/>
    </source>
</evidence>
<dbReference type="InterPro" id="IPR036236">
    <property type="entry name" value="Znf_C2H2_sf"/>
</dbReference>
<feature type="domain" description="C2H2-type" evidence="9">
    <location>
        <begin position="164"/>
        <end position="191"/>
    </location>
</feature>
<feature type="domain" description="C2H2-type" evidence="9">
    <location>
        <begin position="380"/>
        <end position="407"/>
    </location>
</feature>
<feature type="domain" description="C2H2-type" evidence="9">
    <location>
        <begin position="674"/>
        <end position="701"/>
    </location>
</feature>
<keyword evidence="2" id="KW-0479">Metal-binding</keyword>
<feature type="domain" description="C2H2-type" evidence="9">
    <location>
        <begin position="1603"/>
        <end position="1630"/>
    </location>
</feature>
<evidence type="ECO:0000313" key="11">
    <source>
        <dbReference type="Proteomes" id="UP000009136"/>
    </source>
</evidence>
<feature type="domain" description="C2H2-type" evidence="9">
    <location>
        <begin position="352"/>
        <end position="379"/>
    </location>
</feature>
<dbReference type="Proteomes" id="UP000009136">
    <property type="component" value="Chromosome 2"/>
</dbReference>
<proteinExistence type="predicted"/>
<dbReference type="Pfam" id="PF23611">
    <property type="entry name" value="zf-C2H2_16"/>
    <property type="match status" value="4"/>
</dbReference>
<dbReference type="SUPFAM" id="SSF57667">
    <property type="entry name" value="beta-beta-alpha zinc fingers"/>
    <property type="match status" value="11"/>
</dbReference>
<feature type="region of interest" description="Disordered" evidence="8">
    <location>
        <begin position="798"/>
        <end position="878"/>
    </location>
</feature>
<dbReference type="Ensembl" id="ENSBTAT00000136102.1">
    <property type="protein sequence ID" value="ENSBTAP00000106667.1"/>
    <property type="gene ID" value="ENSBTAG00000026772.7"/>
</dbReference>
<feature type="domain" description="C2H2-type" evidence="9">
    <location>
        <begin position="733"/>
        <end position="761"/>
    </location>
</feature>
<reference evidence="10" key="1">
    <citation type="submission" date="2018-03" db="EMBL/GenBank/DDBJ databases">
        <title>ARS-UCD1.2.</title>
        <authorList>
            <person name="Rosen B.D."/>
            <person name="Bickhart D.M."/>
            <person name="Koren S."/>
            <person name="Schnabel R.D."/>
            <person name="Hall R."/>
            <person name="Zimin A."/>
            <person name="Dreischer C."/>
            <person name="Schultheiss S."/>
            <person name="Schroeder S.G."/>
            <person name="Elsik C.G."/>
            <person name="Couldrey C."/>
            <person name="Liu G.E."/>
            <person name="Van Tassell C.P."/>
            <person name="Phillippy A.M."/>
            <person name="Smith T.P.L."/>
            <person name="Medrano J.F."/>
        </authorList>
    </citation>
    <scope>NUCLEOTIDE SEQUENCE [LARGE SCALE GENOMIC DNA]</scope>
    <source>
        <strain evidence="10">Hereford</strain>
    </source>
</reference>
<dbReference type="InterPro" id="IPR057829">
    <property type="entry name" value="Znf_C2H2_ZN142_21/23"/>
</dbReference>
<evidence type="ECO:0000256" key="2">
    <source>
        <dbReference type="ARBA" id="ARBA00022723"/>
    </source>
</evidence>
<feature type="region of interest" description="Disordered" evidence="8">
    <location>
        <begin position="909"/>
        <end position="971"/>
    </location>
</feature>
<accession>A0ABI0NTJ0</accession>
<evidence type="ECO:0000256" key="8">
    <source>
        <dbReference type="SAM" id="MobiDB-lite"/>
    </source>
</evidence>
<keyword evidence="11" id="KW-1185">Reference proteome</keyword>
<feature type="domain" description="C2H2-type" evidence="9">
    <location>
        <begin position="442"/>
        <end position="465"/>
    </location>
</feature>
<dbReference type="Pfam" id="PF23574">
    <property type="entry name" value="zf-C2H2_ZNF142_18"/>
    <property type="match status" value="1"/>
</dbReference>
<evidence type="ECO:0000259" key="9">
    <source>
        <dbReference type="PROSITE" id="PS50157"/>
    </source>
</evidence>
<feature type="domain" description="C2H2-type" evidence="9">
    <location>
        <begin position="618"/>
        <end position="645"/>
    </location>
</feature>
<feature type="region of interest" description="Disordered" evidence="8">
    <location>
        <begin position="290"/>
        <end position="339"/>
    </location>
</feature>
<feature type="compositionally biased region" description="Basic and acidic residues" evidence="8">
    <location>
        <begin position="1129"/>
        <end position="1142"/>
    </location>
</feature>